<keyword evidence="1" id="KW-0472">Membrane</keyword>
<keyword evidence="1" id="KW-0812">Transmembrane</keyword>
<evidence type="ECO:0000313" key="5">
    <source>
        <dbReference type="Proteomes" id="UP000324021"/>
    </source>
</evidence>
<dbReference type="EMBL" id="FMZP01000012">
    <property type="protein sequence ID" value="SDD09827.1"/>
    <property type="molecule type" value="Genomic_DNA"/>
</dbReference>
<evidence type="ECO:0000313" key="3">
    <source>
        <dbReference type="EMBL" id="SET78266.1"/>
    </source>
</evidence>
<evidence type="ECO:0000313" key="4">
    <source>
        <dbReference type="Proteomes" id="UP000199320"/>
    </source>
</evidence>
<sequence>MTESLEYGETWVYESLLGTVPGVRVSSRAAIGLQFLGFEAAILTVAAIYDLWGAVVPGTIAVVVATVGSWLMLRFSRAVRELPTPTAYRRLLFGSSIDVVLGVMAFVALVTYLFVVDPQGSEAGSPLLVELFGVDPPALAIGLALLVLWDVVYRIGTCWWASVVGLWRALTYGFEPEPTRAYQRIDAINIGFAAVQLLLVPLVADRMVLLVAVVGHVVAVAVVATLSITIQGRRKTMTAVSVDHR</sequence>
<proteinExistence type="predicted"/>
<feature type="transmembrane region" description="Helical" evidence="1">
    <location>
        <begin position="138"/>
        <end position="167"/>
    </location>
</feature>
<feature type="transmembrane region" description="Helical" evidence="1">
    <location>
        <begin position="55"/>
        <end position="73"/>
    </location>
</feature>
<dbReference type="InterPro" id="IPR055952">
    <property type="entry name" value="DUF7530"/>
</dbReference>
<dbReference type="STRING" id="392421.SAMN04488694_11291"/>
<protein>
    <submittedName>
        <fullName evidence="3">Uncharacterized protein</fullName>
    </submittedName>
</protein>
<organism evidence="3 4">
    <name type="scientific">Natrinema hispanicum</name>
    <dbReference type="NCBI Taxonomy" id="392421"/>
    <lineage>
        <taxon>Archaea</taxon>
        <taxon>Methanobacteriati</taxon>
        <taxon>Methanobacteriota</taxon>
        <taxon>Stenosarchaea group</taxon>
        <taxon>Halobacteria</taxon>
        <taxon>Halobacteriales</taxon>
        <taxon>Natrialbaceae</taxon>
        <taxon>Natrinema</taxon>
    </lineage>
</organism>
<feature type="transmembrane region" description="Helical" evidence="1">
    <location>
        <begin position="187"/>
        <end position="204"/>
    </location>
</feature>
<dbReference type="Proteomes" id="UP000324021">
    <property type="component" value="Unassembled WGS sequence"/>
</dbReference>
<dbReference type="Proteomes" id="UP000199320">
    <property type="component" value="Unassembled WGS sequence"/>
</dbReference>
<feature type="transmembrane region" description="Helical" evidence="1">
    <location>
        <begin position="93"/>
        <end position="115"/>
    </location>
</feature>
<accession>A0A1I0H3T0</accession>
<feature type="transmembrane region" description="Helical" evidence="1">
    <location>
        <begin position="210"/>
        <end position="230"/>
    </location>
</feature>
<keyword evidence="4" id="KW-1185">Reference proteome</keyword>
<gene>
    <name evidence="3" type="ORF">SAMN04488694_11291</name>
    <name evidence="2" type="ORF">SAMN05192552_101288</name>
</gene>
<name>A0A1I0H3T0_9EURY</name>
<keyword evidence="1" id="KW-1133">Transmembrane helix</keyword>
<dbReference type="EMBL" id="FOIC01000012">
    <property type="protein sequence ID" value="SET78266.1"/>
    <property type="molecule type" value="Genomic_DNA"/>
</dbReference>
<dbReference type="OrthoDB" id="163266at2157"/>
<reference evidence="3" key="1">
    <citation type="submission" date="2016-10" db="EMBL/GenBank/DDBJ databases">
        <authorList>
            <person name="de Groot N.N."/>
        </authorList>
    </citation>
    <scope>NUCLEOTIDE SEQUENCE [LARGE SCALE GENOMIC DNA]</scope>
    <source>
        <strain evidence="3">CDM_6</strain>
    </source>
</reference>
<dbReference type="RefSeq" id="WP_092933544.1">
    <property type="nucleotide sequence ID" value="NZ_FMZP01000012.1"/>
</dbReference>
<reference evidence="4 5" key="2">
    <citation type="submission" date="2016-10" db="EMBL/GenBank/DDBJ databases">
        <authorList>
            <person name="Varghese N."/>
            <person name="Submissions S."/>
        </authorList>
    </citation>
    <scope>NUCLEOTIDE SEQUENCE [LARGE SCALE GENOMIC DNA]</scope>
    <source>
        <strain evidence="2 5">CDM_1</strain>
        <strain evidence="4">CDM_6</strain>
    </source>
</reference>
<evidence type="ECO:0000256" key="1">
    <source>
        <dbReference type="SAM" id="Phobius"/>
    </source>
</evidence>
<dbReference type="Pfam" id="PF24374">
    <property type="entry name" value="DUF7530"/>
    <property type="match status" value="1"/>
</dbReference>
<dbReference type="AlphaFoldDB" id="A0A1I0H3T0"/>
<evidence type="ECO:0000313" key="2">
    <source>
        <dbReference type="EMBL" id="SDD09827.1"/>
    </source>
</evidence>